<dbReference type="eggNOG" id="KOG4197">
    <property type="taxonomic scope" value="Eukaryota"/>
</dbReference>
<feature type="non-terminal residue" evidence="3">
    <location>
        <position position="1"/>
    </location>
</feature>
<evidence type="ECO:0000313" key="4">
    <source>
        <dbReference type="Proteomes" id="UP000001514"/>
    </source>
</evidence>
<dbReference type="GO" id="GO:0003723">
    <property type="term" value="F:RNA binding"/>
    <property type="evidence" value="ECO:0007669"/>
    <property type="project" value="InterPro"/>
</dbReference>
<name>D8RIA9_SELML</name>
<dbReference type="Pfam" id="PF13041">
    <property type="entry name" value="PPR_2"/>
    <property type="match status" value="2"/>
</dbReference>
<evidence type="ECO:0008006" key="5">
    <source>
        <dbReference type="Google" id="ProtNLM"/>
    </source>
</evidence>
<feature type="non-terminal residue" evidence="3">
    <location>
        <position position="301"/>
    </location>
</feature>
<dbReference type="InterPro" id="IPR002885">
    <property type="entry name" value="PPR_rpt"/>
</dbReference>
<protein>
    <recommendedName>
        <fullName evidence="5">Pentacotripeptide-repeat region of PRORP domain-containing protein</fullName>
    </recommendedName>
</protein>
<dbReference type="Gene3D" id="1.25.40.10">
    <property type="entry name" value="Tetratricopeptide repeat domain"/>
    <property type="match status" value="3"/>
</dbReference>
<dbReference type="InterPro" id="IPR011990">
    <property type="entry name" value="TPR-like_helical_dom_sf"/>
</dbReference>
<dbReference type="HOGENOM" id="CLU_002706_0_0_1"/>
<evidence type="ECO:0000313" key="3">
    <source>
        <dbReference type="EMBL" id="EFJ28063.1"/>
    </source>
</evidence>
<dbReference type="FunFam" id="1.25.40.10:FF:000158">
    <property type="entry name" value="pentatricopeptide repeat-containing protein At2g33680"/>
    <property type="match status" value="1"/>
</dbReference>
<evidence type="ECO:0000256" key="2">
    <source>
        <dbReference type="PROSITE-ProRule" id="PRU00708"/>
    </source>
</evidence>
<dbReference type="Gramene" id="EFJ28063">
    <property type="protein sequence ID" value="EFJ28063"/>
    <property type="gene ID" value="SELMODRAFT_66768"/>
</dbReference>
<dbReference type="GO" id="GO:0009451">
    <property type="term" value="P:RNA modification"/>
    <property type="evidence" value="ECO:0007669"/>
    <property type="project" value="InterPro"/>
</dbReference>
<dbReference type="EMBL" id="GL377580">
    <property type="protein sequence ID" value="EFJ28063.1"/>
    <property type="molecule type" value="Genomic_DNA"/>
</dbReference>
<accession>D8RIA9</accession>
<organism evidence="4">
    <name type="scientific">Selaginella moellendorffii</name>
    <name type="common">Spikemoss</name>
    <dbReference type="NCBI Taxonomy" id="88036"/>
    <lineage>
        <taxon>Eukaryota</taxon>
        <taxon>Viridiplantae</taxon>
        <taxon>Streptophyta</taxon>
        <taxon>Embryophyta</taxon>
        <taxon>Tracheophyta</taxon>
        <taxon>Lycopodiopsida</taxon>
        <taxon>Selaginellales</taxon>
        <taxon>Selaginellaceae</taxon>
        <taxon>Selaginella</taxon>
    </lineage>
</organism>
<dbReference type="KEGG" id="smo:SELMODRAFT_66768"/>
<dbReference type="PROSITE" id="PS51375">
    <property type="entry name" value="PPR"/>
    <property type="match status" value="3"/>
</dbReference>
<dbReference type="Proteomes" id="UP000001514">
    <property type="component" value="Unassembled WGS sequence"/>
</dbReference>
<keyword evidence="1" id="KW-0677">Repeat</keyword>
<proteinExistence type="predicted"/>
<dbReference type="OrthoDB" id="185373at2759"/>
<keyword evidence="4" id="KW-1185">Reference proteome</keyword>
<feature type="repeat" description="PPR" evidence="2">
    <location>
        <begin position="52"/>
        <end position="86"/>
    </location>
</feature>
<dbReference type="InterPro" id="IPR046960">
    <property type="entry name" value="PPR_At4g14850-like_plant"/>
</dbReference>
<dbReference type="AlphaFoldDB" id="D8RIA9"/>
<sequence>YTVSGDLIAAMEVFDRMPQLDVISFTTIVAAIAQGGDLDRARVLFDAMPERNLVSWNAMMAGYAQNGDPSSAMVLLKLLDQDGLRPNAITFVVALDSCANLAALAQGKLLLAEISLLQDELCQSIELGNAAINLLGKCGQLDQARQIFDSWNTGRGDAVAWNTTIAAYAQNGMGRDAMELFTAMNLEGVEVDDVTLLSVLASTSGSDAIQFFHSIAADYQCAHSREHFLCLADALGRWGKLREALAVILAMPYAPNLIAWTTLLSACKGHADVEIGQEAARRASELWPESPAPYIALSSIY</sequence>
<dbReference type="PANTHER" id="PTHR47926">
    <property type="entry name" value="PENTATRICOPEPTIDE REPEAT-CONTAINING PROTEIN"/>
    <property type="match status" value="1"/>
</dbReference>
<dbReference type="PANTHER" id="PTHR47926:SF533">
    <property type="entry name" value="DYW DOMAIN-CONTAINING PROTEIN"/>
    <property type="match status" value="1"/>
</dbReference>
<gene>
    <name evidence="3" type="ORF">SELMODRAFT_66768</name>
</gene>
<dbReference type="NCBIfam" id="TIGR00756">
    <property type="entry name" value="PPR"/>
    <property type="match status" value="2"/>
</dbReference>
<dbReference type="Pfam" id="PF01535">
    <property type="entry name" value="PPR"/>
    <property type="match status" value="1"/>
</dbReference>
<feature type="repeat" description="PPR" evidence="2">
    <location>
        <begin position="21"/>
        <end position="51"/>
    </location>
</feature>
<dbReference type="InParanoid" id="D8RIA9"/>
<feature type="repeat" description="PPR" evidence="2">
    <location>
        <begin position="157"/>
        <end position="191"/>
    </location>
</feature>
<evidence type="ECO:0000256" key="1">
    <source>
        <dbReference type="ARBA" id="ARBA00022737"/>
    </source>
</evidence>
<reference evidence="3 4" key="1">
    <citation type="journal article" date="2011" name="Science">
        <title>The Selaginella genome identifies genetic changes associated with the evolution of vascular plants.</title>
        <authorList>
            <person name="Banks J.A."/>
            <person name="Nishiyama T."/>
            <person name="Hasebe M."/>
            <person name="Bowman J.L."/>
            <person name="Gribskov M."/>
            <person name="dePamphilis C."/>
            <person name="Albert V.A."/>
            <person name="Aono N."/>
            <person name="Aoyama T."/>
            <person name="Ambrose B.A."/>
            <person name="Ashton N.W."/>
            <person name="Axtell M.J."/>
            <person name="Barker E."/>
            <person name="Barker M.S."/>
            <person name="Bennetzen J.L."/>
            <person name="Bonawitz N.D."/>
            <person name="Chapple C."/>
            <person name="Cheng C."/>
            <person name="Correa L.G."/>
            <person name="Dacre M."/>
            <person name="DeBarry J."/>
            <person name="Dreyer I."/>
            <person name="Elias M."/>
            <person name="Engstrom E.M."/>
            <person name="Estelle M."/>
            <person name="Feng L."/>
            <person name="Finet C."/>
            <person name="Floyd S.K."/>
            <person name="Frommer W.B."/>
            <person name="Fujita T."/>
            <person name="Gramzow L."/>
            <person name="Gutensohn M."/>
            <person name="Harholt J."/>
            <person name="Hattori M."/>
            <person name="Heyl A."/>
            <person name="Hirai T."/>
            <person name="Hiwatashi Y."/>
            <person name="Ishikawa M."/>
            <person name="Iwata M."/>
            <person name="Karol K.G."/>
            <person name="Koehler B."/>
            <person name="Kolukisaoglu U."/>
            <person name="Kubo M."/>
            <person name="Kurata T."/>
            <person name="Lalonde S."/>
            <person name="Li K."/>
            <person name="Li Y."/>
            <person name="Litt A."/>
            <person name="Lyons E."/>
            <person name="Manning G."/>
            <person name="Maruyama T."/>
            <person name="Michael T.P."/>
            <person name="Mikami K."/>
            <person name="Miyazaki S."/>
            <person name="Morinaga S."/>
            <person name="Murata T."/>
            <person name="Mueller-Roeber B."/>
            <person name="Nelson D.R."/>
            <person name="Obara M."/>
            <person name="Oguri Y."/>
            <person name="Olmstead R.G."/>
            <person name="Onodera N."/>
            <person name="Petersen B.L."/>
            <person name="Pils B."/>
            <person name="Prigge M."/>
            <person name="Rensing S.A."/>
            <person name="Riano-Pachon D.M."/>
            <person name="Roberts A.W."/>
            <person name="Sato Y."/>
            <person name="Scheller H.V."/>
            <person name="Schulz B."/>
            <person name="Schulz C."/>
            <person name="Shakirov E.V."/>
            <person name="Shibagaki N."/>
            <person name="Shinohara N."/>
            <person name="Shippen D.E."/>
            <person name="Soerensen I."/>
            <person name="Sotooka R."/>
            <person name="Sugimoto N."/>
            <person name="Sugita M."/>
            <person name="Sumikawa N."/>
            <person name="Tanurdzic M."/>
            <person name="Theissen G."/>
            <person name="Ulvskov P."/>
            <person name="Wakazuki S."/>
            <person name="Weng J.K."/>
            <person name="Willats W.W."/>
            <person name="Wipf D."/>
            <person name="Wolf P.G."/>
            <person name="Yang L."/>
            <person name="Zimmer A.D."/>
            <person name="Zhu Q."/>
            <person name="Mitros T."/>
            <person name="Hellsten U."/>
            <person name="Loque D."/>
            <person name="Otillar R."/>
            <person name="Salamov A."/>
            <person name="Schmutz J."/>
            <person name="Shapiro H."/>
            <person name="Lindquist E."/>
            <person name="Lucas S."/>
            <person name="Rokhsar D."/>
            <person name="Grigoriev I.V."/>
        </authorList>
    </citation>
    <scope>NUCLEOTIDE SEQUENCE [LARGE SCALE GENOMIC DNA]</scope>
</reference>
<dbReference type="GO" id="GO:0048731">
    <property type="term" value="P:system development"/>
    <property type="evidence" value="ECO:0007669"/>
    <property type="project" value="UniProtKB-ARBA"/>
</dbReference>